<organism evidence="2 3">
    <name type="scientific">Toxocara canis</name>
    <name type="common">Canine roundworm</name>
    <dbReference type="NCBI Taxonomy" id="6265"/>
    <lineage>
        <taxon>Eukaryota</taxon>
        <taxon>Metazoa</taxon>
        <taxon>Ecdysozoa</taxon>
        <taxon>Nematoda</taxon>
        <taxon>Chromadorea</taxon>
        <taxon>Rhabditida</taxon>
        <taxon>Spirurina</taxon>
        <taxon>Ascaridomorpha</taxon>
        <taxon>Ascaridoidea</taxon>
        <taxon>Toxocaridae</taxon>
        <taxon>Toxocara</taxon>
    </lineage>
</organism>
<accession>A0A0B2VY91</accession>
<sequence length="147" mass="15679">MEIVCKCRHLQLLDTVSDSVSSAVASTQQGFAATKDALSSVGMNLMKTGSWFSSLVNGPSTDTPAPATTPDQKEPKDNADHDHSATITSGNNRLNETTSKPTNETMTTEPNATLKETNEKLTPKAKDEAPATIAQPKAASKGWLSFW</sequence>
<dbReference type="AlphaFoldDB" id="A0A0B2VY91"/>
<evidence type="ECO:0000256" key="1">
    <source>
        <dbReference type="SAM" id="MobiDB-lite"/>
    </source>
</evidence>
<gene>
    <name evidence="2" type="ORF">Tcan_09301</name>
</gene>
<dbReference type="EMBL" id="JPKZ01000697">
    <property type="protein sequence ID" value="KHN85940.1"/>
    <property type="molecule type" value="Genomic_DNA"/>
</dbReference>
<feature type="compositionally biased region" description="Basic and acidic residues" evidence="1">
    <location>
        <begin position="71"/>
        <end position="84"/>
    </location>
</feature>
<evidence type="ECO:0000313" key="3">
    <source>
        <dbReference type="Proteomes" id="UP000031036"/>
    </source>
</evidence>
<evidence type="ECO:0000313" key="2">
    <source>
        <dbReference type="EMBL" id="KHN85940.1"/>
    </source>
</evidence>
<protein>
    <submittedName>
        <fullName evidence="2">Uncharacterized protein</fullName>
    </submittedName>
</protein>
<proteinExistence type="predicted"/>
<name>A0A0B2VY91_TOXCA</name>
<feature type="compositionally biased region" description="Polar residues" evidence="1">
    <location>
        <begin position="85"/>
        <end position="115"/>
    </location>
</feature>
<dbReference type="Proteomes" id="UP000031036">
    <property type="component" value="Unassembled WGS sequence"/>
</dbReference>
<comment type="caution">
    <text evidence="2">The sequence shown here is derived from an EMBL/GenBank/DDBJ whole genome shotgun (WGS) entry which is preliminary data.</text>
</comment>
<feature type="compositionally biased region" description="Low complexity" evidence="1">
    <location>
        <begin position="59"/>
        <end position="70"/>
    </location>
</feature>
<keyword evidence="3" id="KW-1185">Reference proteome</keyword>
<feature type="compositionally biased region" description="Basic and acidic residues" evidence="1">
    <location>
        <begin position="116"/>
        <end position="129"/>
    </location>
</feature>
<feature type="region of interest" description="Disordered" evidence="1">
    <location>
        <begin position="53"/>
        <end position="147"/>
    </location>
</feature>
<reference evidence="2 3" key="1">
    <citation type="submission" date="2014-11" db="EMBL/GenBank/DDBJ databases">
        <title>Genetic blueprint of the zoonotic pathogen Toxocara canis.</title>
        <authorList>
            <person name="Zhu X.-Q."/>
            <person name="Korhonen P.K."/>
            <person name="Cai H."/>
            <person name="Young N.D."/>
            <person name="Nejsum P."/>
            <person name="von Samson-Himmelstjerna G."/>
            <person name="Boag P.R."/>
            <person name="Tan P."/>
            <person name="Li Q."/>
            <person name="Min J."/>
            <person name="Yang Y."/>
            <person name="Wang X."/>
            <person name="Fang X."/>
            <person name="Hall R.S."/>
            <person name="Hofmann A."/>
            <person name="Sternberg P.W."/>
            <person name="Jex A.R."/>
            <person name="Gasser R.B."/>
        </authorList>
    </citation>
    <scope>NUCLEOTIDE SEQUENCE [LARGE SCALE GENOMIC DNA]</scope>
    <source>
        <strain evidence="2">PN_DK_2014</strain>
    </source>
</reference>